<dbReference type="Proteomes" id="UP000546126">
    <property type="component" value="Unassembled WGS sequence"/>
</dbReference>
<feature type="transmembrane region" description="Helical" evidence="5">
    <location>
        <begin position="33"/>
        <end position="57"/>
    </location>
</feature>
<comment type="subcellular location">
    <subcellularLocation>
        <location evidence="1">Membrane</location>
        <topology evidence="1">Multi-pass membrane protein</topology>
    </subcellularLocation>
</comment>
<reference evidence="6 7" key="1">
    <citation type="submission" date="2020-06" db="EMBL/GenBank/DDBJ databases">
        <authorList>
            <person name="Chanama M."/>
        </authorList>
    </citation>
    <scope>NUCLEOTIDE SEQUENCE [LARGE SCALE GENOMIC DNA]</scope>
    <source>
        <strain evidence="6 7">TBRC6557</strain>
    </source>
</reference>
<protein>
    <submittedName>
        <fullName evidence="6">MFS transporter</fullName>
    </submittedName>
</protein>
<proteinExistence type="predicted"/>
<accession>A0A7Y6ISG5</accession>
<dbReference type="InterPro" id="IPR051788">
    <property type="entry name" value="MFS_Transporter"/>
</dbReference>
<evidence type="ECO:0000313" key="6">
    <source>
        <dbReference type="EMBL" id="NUW43013.1"/>
    </source>
</evidence>
<dbReference type="AlphaFoldDB" id="A0A7Y6ISG5"/>
<dbReference type="InterPro" id="IPR011701">
    <property type="entry name" value="MFS"/>
</dbReference>
<feature type="transmembrane region" description="Helical" evidence="5">
    <location>
        <begin position="226"/>
        <end position="249"/>
    </location>
</feature>
<dbReference type="GO" id="GO:0022857">
    <property type="term" value="F:transmembrane transporter activity"/>
    <property type="evidence" value="ECO:0007669"/>
    <property type="project" value="InterPro"/>
</dbReference>
<dbReference type="InterPro" id="IPR036259">
    <property type="entry name" value="MFS_trans_sf"/>
</dbReference>
<feature type="transmembrane region" description="Helical" evidence="5">
    <location>
        <begin position="69"/>
        <end position="86"/>
    </location>
</feature>
<comment type="caution">
    <text evidence="6">The sequence shown here is derived from an EMBL/GenBank/DDBJ whole genome shotgun (WGS) entry which is preliminary data.</text>
</comment>
<dbReference type="PANTHER" id="PTHR23514:SF13">
    <property type="entry name" value="INNER MEMBRANE PROTEIN YBJJ"/>
    <property type="match status" value="1"/>
</dbReference>
<feature type="transmembrane region" description="Helical" evidence="5">
    <location>
        <begin position="261"/>
        <end position="280"/>
    </location>
</feature>
<dbReference type="SUPFAM" id="SSF103473">
    <property type="entry name" value="MFS general substrate transporter"/>
    <property type="match status" value="1"/>
</dbReference>
<feature type="transmembrane region" description="Helical" evidence="5">
    <location>
        <begin position="320"/>
        <end position="339"/>
    </location>
</feature>
<feature type="transmembrane region" description="Helical" evidence="5">
    <location>
        <begin position="151"/>
        <end position="176"/>
    </location>
</feature>
<keyword evidence="4 5" id="KW-0472">Membrane</keyword>
<evidence type="ECO:0000256" key="2">
    <source>
        <dbReference type="ARBA" id="ARBA00022692"/>
    </source>
</evidence>
<feature type="transmembrane region" description="Helical" evidence="5">
    <location>
        <begin position="286"/>
        <end position="308"/>
    </location>
</feature>
<evidence type="ECO:0000256" key="1">
    <source>
        <dbReference type="ARBA" id="ARBA00004141"/>
    </source>
</evidence>
<name>A0A7Y6ISG5_9ACTN</name>
<feature type="transmembrane region" description="Helical" evidence="5">
    <location>
        <begin position="92"/>
        <end position="114"/>
    </location>
</feature>
<sequence>MKYRGFPLILVCGAWGVFWGAWSALLPAVKDQLGASTADLGAVLAAVPVGAIPAMAVTGRLARGRERDALLLACAAFGLSVAAVGWTSSLVALGAGLLVLGAASGALDVALNLATGRAERETGRRLFQPVHAAFPLGVILAAPATGLARQLGLGTTAVLAALGALVLAASASLLLLPLGRGAVGAGTSGGRRRWRAAALLGGLTACALVIENAVEQWSVLLLEDYRAASALAASAAPAVYMGALTVGRLAAQALPRLPRRALYLVAGLGGGAGIALAGWGGPTESVPVSLAGFALTGLALGPLVPAILSRAAADDPSGALVSGVSVVSYTAFVISPPLVAGLAAWLGLPAALSALALLALPLLARAAVAR</sequence>
<dbReference type="PANTHER" id="PTHR23514">
    <property type="entry name" value="BYPASS OF STOP CODON PROTEIN 6"/>
    <property type="match status" value="1"/>
</dbReference>
<evidence type="ECO:0000256" key="4">
    <source>
        <dbReference type="ARBA" id="ARBA00023136"/>
    </source>
</evidence>
<keyword evidence="2 5" id="KW-0812">Transmembrane</keyword>
<dbReference type="GO" id="GO:0016020">
    <property type="term" value="C:membrane"/>
    <property type="evidence" value="ECO:0007669"/>
    <property type="project" value="UniProtKB-SubCell"/>
</dbReference>
<feature type="transmembrane region" description="Helical" evidence="5">
    <location>
        <begin position="126"/>
        <end position="145"/>
    </location>
</feature>
<dbReference type="Pfam" id="PF07690">
    <property type="entry name" value="MFS_1"/>
    <property type="match status" value="1"/>
</dbReference>
<organism evidence="6 7">
    <name type="scientific">Nonomuraea rhodomycinica</name>
    <dbReference type="NCBI Taxonomy" id="1712872"/>
    <lineage>
        <taxon>Bacteria</taxon>
        <taxon>Bacillati</taxon>
        <taxon>Actinomycetota</taxon>
        <taxon>Actinomycetes</taxon>
        <taxon>Streptosporangiales</taxon>
        <taxon>Streptosporangiaceae</taxon>
        <taxon>Nonomuraea</taxon>
    </lineage>
</organism>
<keyword evidence="3 5" id="KW-1133">Transmembrane helix</keyword>
<dbReference type="EMBL" id="JABWGO010000005">
    <property type="protein sequence ID" value="NUW43013.1"/>
    <property type="molecule type" value="Genomic_DNA"/>
</dbReference>
<dbReference type="RefSeq" id="WP_175602533.1">
    <property type="nucleotide sequence ID" value="NZ_JABWGO010000005.1"/>
</dbReference>
<evidence type="ECO:0000256" key="3">
    <source>
        <dbReference type="ARBA" id="ARBA00022989"/>
    </source>
</evidence>
<evidence type="ECO:0000256" key="5">
    <source>
        <dbReference type="SAM" id="Phobius"/>
    </source>
</evidence>
<gene>
    <name evidence="6" type="ORF">HT134_23165</name>
</gene>
<feature type="transmembrane region" description="Helical" evidence="5">
    <location>
        <begin position="196"/>
        <end position="214"/>
    </location>
</feature>
<evidence type="ECO:0000313" key="7">
    <source>
        <dbReference type="Proteomes" id="UP000546126"/>
    </source>
</evidence>
<keyword evidence="7" id="KW-1185">Reference proteome</keyword>
<feature type="transmembrane region" description="Helical" evidence="5">
    <location>
        <begin position="345"/>
        <end position="364"/>
    </location>
</feature>
<dbReference type="Gene3D" id="1.20.1250.20">
    <property type="entry name" value="MFS general substrate transporter like domains"/>
    <property type="match status" value="2"/>
</dbReference>